<proteinExistence type="predicted"/>
<name>W9RY90_9ROSA</name>
<keyword evidence="2" id="KW-0812">Transmembrane</keyword>
<evidence type="ECO:0000256" key="1">
    <source>
        <dbReference type="SAM" id="MobiDB-lite"/>
    </source>
</evidence>
<reference evidence="4" key="1">
    <citation type="submission" date="2013-01" db="EMBL/GenBank/DDBJ databases">
        <title>Draft Genome Sequence of a Mulberry Tree, Morus notabilis C.K. Schneid.</title>
        <authorList>
            <person name="He N."/>
            <person name="Zhao S."/>
        </authorList>
    </citation>
    <scope>NUCLEOTIDE SEQUENCE</scope>
</reference>
<dbReference type="EMBL" id="KE345284">
    <property type="protein sequence ID" value="EXB98151.1"/>
    <property type="molecule type" value="Genomic_DNA"/>
</dbReference>
<feature type="compositionally biased region" description="Basic residues" evidence="1">
    <location>
        <begin position="67"/>
        <end position="77"/>
    </location>
</feature>
<evidence type="ECO:0000313" key="3">
    <source>
        <dbReference type="EMBL" id="EXB98151.1"/>
    </source>
</evidence>
<evidence type="ECO:0000256" key="2">
    <source>
        <dbReference type="SAM" id="Phobius"/>
    </source>
</evidence>
<evidence type="ECO:0000313" key="4">
    <source>
        <dbReference type="Proteomes" id="UP000030645"/>
    </source>
</evidence>
<organism evidence="3 4">
    <name type="scientific">Morus notabilis</name>
    <dbReference type="NCBI Taxonomy" id="981085"/>
    <lineage>
        <taxon>Eukaryota</taxon>
        <taxon>Viridiplantae</taxon>
        <taxon>Streptophyta</taxon>
        <taxon>Embryophyta</taxon>
        <taxon>Tracheophyta</taxon>
        <taxon>Spermatophyta</taxon>
        <taxon>Magnoliopsida</taxon>
        <taxon>eudicotyledons</taxon>
        <taxon>Gunneridae</taxon>
        <taxon>Pentapetalae</taxon>
        <taxon>rosids</taxon>
        <taxon>fabids</taxon>
        <taxon>Rosales</taxon>
        <taxon>Moraceae</taxon>
        <taxon>Moreae</taxon>
        <taxon>Morus</taxon>
    </lineage>
</organism>
<dbReference type="AlphaFoldDB" id="W9RY90"/>
<keyword evidence="2" id="KW-0472">Membrane</keyword>
<accession>W9RY90</accession>
<feature type="transmembrane region" description="Helical" evidence="2">
    <location>
        <begin position="12"/>
        <end position="34"/>
    </location>
</feature>
<protein>
    <submittedName>
        <fullName evidence="3">Uncharacterized protein</fullName>
    </submittedName>
</protein>
<keyword evidence="4" id="KW-1185">Reference proteome</keyword>
<keyword evidence="2" id="KW-1133">Transmembrane helix</keyword>
<feature type="region of interest" description="Disordered" evidence="1">
    <location>
        <begin position="67"/>
        <end position="127"/>
    </location>
</feature>
<gene>
    <name evidence="3" type="ORF">L484_008130</name>
</gene>
<dbReference type="Proteomes" id="UP000030645">
    <property type="component" value="Unassembled WGS sequence"/>
</dbReference>
<sequence length="158" mass="17419">MLQHSVHQNLVAYSCVVLLVAMFSSLPLGLKWALLVQPKVLPLTPAPFHTLVKEEYLPNLLINAKRRRKRTLRHKSRGFGMQESGLQRAKESEVRMGRAPAPEPTARPRPTFRRAAARAPHTQARTCAPRAGTCTAARPDVCPARYSAPKGAAARLSP</sequence>